<dbReference type="Proteomes" id="UP000076154">
    <property type="component" value="Unassembled WGS sequence"/>
</dbReference>
<sequence>MPFTPLLAPSILHPHRWFPTNIFVVTFTIVNDFCLVIWLSEGINTSHGRVHFFTNFSPPTQTLIAKSITTIKHLLPSMSQIHTLHRTGWLILLGFTLGVLYSKITSSYSPEDSRNSRDAQFPQEDGPSSHADRIGDAGDAAPTTSLEAVDPGDGYAPAETLPSTSDAEDNCETPMLQDFASPAPTSQASVLFAQDAGGPNDGGVGGHALTPVSDSQAAGLVINIPVAAIAPSVVDPDLVAPGAPRLAPAQLPMIPAQRTCGISSSFFYPHAGITIEENTSHRFKIRIASRNPDFNSLTDILKRHLPDRGLLSLNLTLYLMDSLDEMYYGREIMEKILVHTSPILHILYIDVPDMGKFRFDSQLTAKSLGNIAFPVLKSFTWTGRFEKTFFNPVLSLPTLPFHQLTTLKLNGILAVDDCIEVLRRCDSITRLVVDRLESIEAVFPMETLTLEEPKELTELHNLKLLASNSVDVRPLLQRLVLLNVTTVRLTLPSYEAMSSFVRRIPWTKVHKVRLIGPAGENIRSDIKEACRRRTGPLLSYKYSVYDM</sequence>
<accession>A0A369JZV3</accession>
<evidence type="ECO:0000313" key="2">
    <source>
        <dbReference type="EMBL" id="RDB24246.1"/>
    </source>
</evidence>
<gene>
    <name evidence="2" type="ORF">Hypma_008623</name>
</gene>
<reference evidence="2" key="1">
    <citation type="submission" date="2018-04" db="EMBL/GenBank/DDBJ databases">
        <title>Whole genome sequencing of Hypsizygus marmoreus.</title>
        <authorList>
            <person name="Choi I.-G."/>
            <person name="Min B."/>
            <person name="Kim J.-G."/>
            <person name="Kim S."/>
            <person name="Oh Y.-L."/>
            <person name="Kong W.-S."/>
            <person name="Park H."/>
            <person name="Jeong J."/>
            <person name="Song E.-S."/>
        </authorList>
    </citation>
    <scope>NUCLEOTIDE SEQUENCE [LARGE SCALE GENOMIC DNA]</scope>
    <source>
        <strain evidence="2">51987-8</strain>
    </source>
</reference>
<comment type="caution">
    <text evidence="2">The sequence shown here is derived from an EMBL/GenBank/DDBJ whole genome shotgun (WGS) entry which is preliminary data.</text>
</comment>
<feature type="region of interest" description="Disordered" evidence="1">
    <location>
        <begin position="107"/>
        <end position="181"/>
    </location>
</feature>
<evidence type="ECO:0000256" key="1">
    <source>
        <dbReference type="SAM" id="MobiDB-lite"/>
    </source>
</evidence>
<keyword evidence="3" id="KW-1185">Reference proteome</keyword>
<name>A0A369JZV3_HYPMA</name>
<dbReference type="InParanoid" id="A0A369JZV3"/>
<dbReference type="AlphaFoldDB" id="A0A369JZV3"/>
<evidence type="ECO:0000313" key="3">
    <source>
        <dbReference type="Proteomes" id="UP000076154"/>
    </source>
</evidence>
<dbReference type="EMBL" id="LUEZ02000045">
    <property type="protein sequence ID" value="RDB24246.1"/>
    <property type="molecule type" value="Genomic_DNA"/>
</dbReference>
<proteinExistence type="predicted"/>
<organism evidence="2 3">
    <name type="scientific">Hypsizygus marmoreus</name>
    <name type="common">White beech mushroom</name>
    <name type="synonym">Agaricus marmoreus</name>
    <dbReference type="NCBI Taxonomy" id="39966"/>
    <lineage>
        <taxon>Eukaryota</taxon>
        <taxon>Fungi</taxon>
        <taxon>Dikarya</taxon>
        <taxon>Basidiomycota</taxon>
        <taxon>Agaricomycotina</taxon>
        <taxon>Agaricomycetes</taxon>
        <taxon>Agaricomycetidae</taxon>
        <taxon>Agaricales</taxon>
        <taxon>Tricholomatineae</taxon>
        <taxon>Lyophyllaceae</taxon>
        <taxon>Hypsizygus</taxon>
    </lineage>
</organism>
<protein>
    <submittedName>
        <fullName evidence="2">Uncharacterized protein</fullName>
    </submittedName>
</protein>